<evidence type="ECO:0000313" key="4">
    <source>
        <dbReference type="Proteomes" id="UP000033995"/>
    </source>
</evidence>
<dbReference type="InterPro" id="IPR043144">
    <property type="entry name" value="Mal/L-sulf/L-lact_DH-like_ah"/>
</dbReference>
<dbReference type="InterPro" id="IPR003767">
    <property type="entry name" value="Malate/L-lactate_DH-like"/>
</dbReference>
<comment type="caution">
    <text evidence="3">The sequence shown here is derived from an EMBL/GenBank/DDBJ whole genome shotgun (WGS) entry which is preliminary data.</text>
</comment>
<evidence type="ECO:0000256" key="2">
    <source>
        <dbReference type="ARBA" id="ARBA00023002"/>
    </source>
</evidence>
<evidence type="ECO:0000313" key="3">
    <source>
        <dbReference type="EMBL" id="KKP46788.1"/>
    </source>
</evidence>
<dbReference type="AlphaFoldDB" id="A0A0F9ZR72"/>
<protein>
    <submittedName>
        <fullName evidence="3">Malate/lactate dehydrogenase</fullName>
    </submittedName>
</protein>
<gene>
    <name evidence="3" type="ORF">UR38_C0008G0019</name>
</gene>
<dbReference type="InterPro" id="IPR036111">
    <property type="entry name" value="Mal/L-sulfo/L-lacto_DH-like_sf"/>
</dbReference>
<dbReference type="Proteomes" id="UP000033995">
    <property type="component" value="Unassembled WGS sequence"/>
</dbReference>
<dbReference type="GO" id="GO:0016491">
    <property type="term" value="F:oxidoreductase activity"/>
    <property type="evidence" value="ECO:0007669"/>
    <property type="project" value="UniProtKB-KW"/>
</dbReference>
<dbReference type="Gene3D" id="1.10.1530.10">
    <property type="match status" value="1"/>
</dbReference>
<dbReference type="Pfam" id="PF02615">
    <property type="entry name" value="Ldh_2"/>
    <property type="match status" value="1"/>
</dbReference>
<dbReference type="PANTHER" id="PTHR11091">
    <property type="entry name" value="OXIDOREDUCTASE-RELATED"/>
    <property type="match status" value="1"/>
</dbReference>
<proteinExistence type="inferred from homology"/>
<accession>A0A0F9ZR72</accession>
<name>A0A0F9ZR72_9BACT</name>
<organism evidence="3 4">
    <name type="scientific">Candidatus Woesebacteria bacterium GW2011_GWA2_33_28</name>
    <dbReference type="NCBI Taxonomy" id="1618561"/>
    <lineage>
        <taxon>Bacteria</taxon>
        <taxon>Candidatus Woeseibacteriota</taxon>
    </lineage>
</organism>
<evidence type="ECO:0000256" key="1">
    <source>
        <dbReference type="ARBA" id="ARBA00006056"/>
    </source>
</evidence>
<dbReference type="Gene3D" id="3.30.1370.60">
    <property type="entry name" value="Hypothetical oxidoreductase yiak, domain 2"/>
    <property type="match status" value="1"/>
</dbReference>
<keyword evidence="2" id="KW-0560">Oxidoreductase</keyword>
<dbReference type="PANTHER" id="PTHR11091:SF0">
    <property type="entry name" value="MALATE DEHYDROGENASE"/>
    <property type="match status" value="1"/>
</dbReference>
<dbReference type="SUPFAM" id="SSF89733">
    <property type="entry name" value="L-sulfolactate dehydrogenase-like"/>
    <property type="match status" value="1"/>
</dbReference>
<dbReference type="EMBL" id="LBOZ01000008">
    <property type="protein sequence ID" value="KKP46788.1"/>
    <property type="molecule type" value="Genomic_DNA"/>
</dbReference>
<dbReference type="InterPro" id="IPR043143">
    <property type="entry name" value="Mal/L-sulf/L-lact_DH-like_NADP"/>
</dbReference>
<sequence>MKVKITELDTLTTHSLIKLGFSDEEALTISKNLIEAELAGRKAHGLNKILVIQKVLKNKFDNNNKYFDYIDLDKSKKIEILKQSNHHLYIDANYKTGYVAITKSLEIALPQAKDVPTFTVSIKNMGFASGFIGAYARLATEQDLVYLGFHNSSGGLNYFGTNKDPLGTNPITIGIPSNSYPVVVDTSMAKINWNDIEKAKNDNTSLPQNVAIDEQGSDTNDPNKVFSVKSIADYKGTAIAYGIELLAGALSGSRVGFSNFGGWGSTYILINPEYFVGLTNFKNIISKSIESIKALGENVYVPGEKSGHIKKRLIQDGEIEISDKIYQLLVDLIG</sequence>
<reference evidence="3 4" key="1">
    <citation type="journal article" date="2015" name="Nature">
        <title>rRNA introns, odd ribosomes, and small enigmatic genomes across a large radiation of phyla.</title>
        <authorList>
            <person name="Brown C.T."/>
            <person name="Hug L.A."/>
            <person name="Thomas B.C."/>
            <person name="Sharon I."/>
            <person name="Castelle C.J."/>
            <person name="Singh A."/>
            <person name="Wilkins M.J."/>
            <person name="Williams K.H."/>
            <person name="Banfield J.F."/>
        </authorList>
    </citation>
    <scope>NUCLEOTIDE SEQUENCE [LARGE SCALE GENOMIC DNA]</scope>
</reference>
<comment type="similarity">
    <text evidence="1">Belongs to the LDH2/MDH2 oxidoreductase family.</text>
</comment>